<evidence type="ECO:0000313" key="2">
    <source>
        <dbReference type="Proteomes" id="UP001432046"/>
    </source>
</evidence>
<geneLocation type="plasmid" evidence="1 2">
    <name>pBs5S5a</name>
</geneLocation>
<keyword evidence="1" id="KW-0614">Plasmid</keyword>
<protein>
    <submittedName>
        <fullName evidence="1">Uncharacterized protein</fullName>
    </submittedName>
</protein>
<name>A0ABZ2PCK7_9BRAD</name>
<sequence>MIALDHFSSFATLLLQLERRLEEVDVAHHTRRLDAIEAAIAHEAADDGTTLLLDKRLIILLV</sequence>
<organism evidence="1 2">
    <name type="scientific">Bradyrhizobium septentrionale</name>
    <dbReference type="NCBI Taxonomy" id="1404411"/>
    <lineage>
        <taxon>Bacteria</taxon>
        <taxon>Pseudomonadati</taxon>
        <taxon>Pseudomonadota</taxon>
        <taxon>Alphaproteobacteria</taxon>
        <taxon>Hyphomicrobiales</taxon>
        <taxon>Nitrobacteraceae</taxon>
        <taxon>Bradyrhizobium</taxon>
    </lineage>
</organism>
<gene>
    <name evidence="1" type="ORF">WDK88_45260</name>
</gene>
<keyword evidence="2" id="KW-1185">Reference proteome</keyword>
<dbReference type="RefSeq" id="WP_224944638.1">
    <property type="nucleotide sequence ID" value="NZ_CP147713.1"/>
</dbReference>
<reference evidence="1" key="1">
    <citation type="journal article" date="2021" name="Int. J. Syst. Evol. Microbiol.">
        <title>Bradyrhizobium septentrionale sp. nov. (sv. septentrionale) and Bradyrhizobium quebecense sp. nov. (sv. septentrionale) associated with legumes native to Canada possess rearranged symbiosis genes and numerous insertion sequences.</title>
        <authorList>
            <person name="Bromfield E.S.P."/>
            <person name="Cloutier S."/>
        </authorList>
    </citation>
    <scope>NUCLEOTIDE SEQUENCE</scope>
    <source>
        <strain evidence="1">5S5</strain>
    </source>
</reference>
<dbReference type="EMBL" id="CP147713">
    <property type="protein sequence ID" value="WXC84820.1"/>
    <property type="molecule type" value="Genomic_DNA"/>
</dbReference>
<dbReference type="Proteomes" id="UP001432046">
    <property type="component" value="Plasmid pBs5S5a"/>
</dbReference>
<evidence type="ECO:0000313" key="1">
    <source>
        <dbReference type="EMBL" id="WXC84820.1"/>
    </source>
</evidence>
<proteinExistence type="predicted"/>
<reference evidence="1" key="2">
    <citation type="submission" date="2024-03" db="EMBL/GenBank/DDBJ databases">
        <authorList>
            <person name="Bromfield E.S.P."/>
            <person name="Cloutier S."/>
        </authorList>
    </citation>
    <scope>NUCLEOTIDE SEQUENCE</scope>
    <source>
        <strain evidence="1">5S5</strain>
        <plasmid evidence="1">pBs5S5a</plasmid>
    </source>
</reference>
<accession>A0ABZ2PCK7</accession>